<protein>
    <submittedName>
        <fullName evidence="2">Uncharacterized protein (DUF58 family)</fullName>
    </submittedName>
</protein>
<dbReference type="OrthoDB" id="9789943at2"/>
<dbReference type="EMBL" id="RKRF01000014">
    <property type="protein sequence ID" value="RPF50160.1"/>
    <property type="molecule type" value="Genomic_DNA"/>
</dbReference>
<dbReference type="RefSeq" id="WP_124223819.1">
    <property type="nucleotide sequence ID" value="NZ_RKRF01000014.1"/>
</dbReference>
<keyword evidence="1" id="KW-0812">Transmembrane</keyword>
<dbReference type="PANTHER" id="PTHR34351">
    <property type="entry name" value="SLR1927 PROTEIN-RELATED"/>
    <property type="match status" value="1"/>
</dbReference>
<keyword evidence="1" id="KW-0472">Membrane</keyword>
<dbReference type="PANTHER" id="PTHR34351:SF2">
    <property type="entry name" value="DUF58 DOMAIN-CONTAINING PROTEIN"/>
    <property type="match status" value="1"/>
</dbReference>
<accession>A0A3N5B3N7</accession>
<evidence type="ECO:0000313" key="3">
    <source>
        <dbReference type="Proteomes" id="UP000276443"/>
    </source>
</evidence>
<feature type="transmembrane region" description="Helical" evidence="1">
    <location>
        <begin position="12"/>
        <end position="28"/>
    </location>
</feature>
<reference evidence="2 3" key="1">
    <citation type="submission" date="2018-11" db="EMBL/GenBank/DDBJ databases">
        <title>Genomic Encyclopedia of Type Strains, Phase IV (KMG-IV): sequencing the most valuable type-strain genomes for metagenomic binning, comparative biology and taxonomic classification.</title>
        <authorList>
            <person name="Goeker M."/>
        </authorList>
    </citation>
    <scope>NUCLEOTIDE SEQUENCE [LARGE SCALE GENOMIC DNA]</scope>
    <source>
        <strain evidence="2 3">DSM 18090</strain>
    </source>
</reference>
<comment type="caution">
    <text evidence="2">The sequence shown here is derived from an EMBL/GenBank/DDBJ whole genome shotgun (WGS) entry which is preliminary data.</text>
</comment>
<dbReference type="AlphaFoldDB" id="A0A3N5B3N7"/>
<organism evidence="2 3">
    <name type="scientific">Aquisalibacillus elongatus</name>
    <dbReference type="NCBI Taxonomy" id="485577"/>
    <lineage>
        <taxon>Bacteria</taxon>
        <taxon>Bacillati</taxon>
        <taxon>Bacillota</taxon>
        <taxon>Bacilli</taxon>
        <taxon>Bacillales</taxon>
        <taxon>Bacillaceae</taxon>
        <taxon>Aquisalibacillus</taxon>
    </lineage>
</organism>
<keyword evidence="1" id="KW-1133">Transmembrane helix</keyword>
<proteinExistence type="predicted"/>
<evidence type="ECO:0000313" key="2">
    <source>
        <dbReference type="EMBL" id="RPF50160.1"/>
    </source>
</evidence>
<keyword evidence="3" id="KW-1185">Reference proteome</keyword>
<evidence type="ECO:0000256" key="1">
    <source>
        <dbReference type="SAM" id="Phobius"/>
    </source>
</evidence>
<sequence length="402" mass="46208">MFKKRIRSSNLYLWLTLPGAFFIIFSLFESIGQFPVLMLCGIFLILLHVFSQFYDKHVDDYLVIENPERIVRCYPGDQAELYLWFKQRGILPIINAKIVVTYDLVLESNISSSSKSTNNETVELPLTLLSFESKKVTLPVIAKSRGVGKVRSIKIVVPNLLGFGEIDLIYNRFYKQEVIVYPSLTEVKGIQLLEPRNNGDQQAQHSIYEQPLLQYGTRDYVSGDPFNRIHWKATAKKDQLQTKVVEKVNQLSWCFVVNVKVPYHGGVIGKIEYLLEHLAYLCRYATENQIPFEIYINVRGRKGVPYIHLPQGEGHNHLMRALELLARVNPLGLTAPYDQTLAHVNQQYKPPYVIHLGTLEAQHEQVLNLWRRQGHRVYHVETVEGVSELLPVEKKGGEQYGS</sequence>
<dbReference type="Proteomes" id="UP000276443">
    <property type="component" value="Unassembled WGS sequence"/>
</dbReference>
<name>A0A3N5B3N7_9BACI</name>
<gene>
    <name evidence="2" type="ORF">EDC24_2978</name>
</gene>